<organism evidence="13 14">
    <name type="scientific">Caenorhabditis bovis</name>
    <dbReference type="NCBI Taxonomy" id="2654633"/>
    <lineage>
        <taxon>Eukaryota</taxon>
        <taxon>Metazoa</taxon>
        <taxon>Ecdysozoa</taxon>
        <taxon>Nematoda</taxon>
        <taxon>Chromadorea</taxon>
        <taxon>Rhabditida</taxon>
        <taxon>Rhabditina</taxon>
        <taxon>Rhabditomorpha</taxon>
        <taxon>Rhabditoidea</taxon>
        <taxon>Rhabditidae</taxon>
        <taxon>Peloderinae</taxon>
        <taxon>Caenorhabditis</taxon>
    </lineage>
</organism>
<dbReference type="InterPro" id="IPR029064">
    <property type="entry name" value="Ribosomal_eL30-like_sf"/>
</dbReference>
<dbReference type="GO" id="GO:0003735">
    <property type="term" value="F:structural constituent of ribosome"/>
    <property type="evidence" value="ECO:0007669"/>
    <property type="project" value="InterPro"/>
</dbReference>
<evidence type="ECO:0000259" key="12">
    <source>
        <dbReference type="Pfam" id="PF01248"/>
    </source>
</evidence>
<dbReference type="EMBL" id="CADEPM010000003">
    <property type="protein sequence ID" value="CAB3401587.1"/>
    <property type="molecule type" value="Genomic_DNA"/>
</dbReference>
<feature type="transmembrane region" description="Helical" evidence="11">
    <location>
        <begin position="280"/>
        <end position="299"/>
    </location>
</feature>
<evidence type="ECO:0000256" key="9">
    <source>
        <dbReference type="ARBA" id="ARBA00023274"/>
    </source>
</evidence>
<dbReference type="InterPro" id="IPR047860">
    <property type="entry name" value="Ribosomal_eS12_CS"/>
</dbReference>
<feature type="transmembrane region" description="Helical" evidence="11">
    <location>
        <begin position="161"/>
        <end position="181"/>
    </location>
</feature>
<gene>
    <name evidence="13" type="ORF">CBOVIS_LOCUS4315</name>
</gene>
<dbReference type="PRINTS" id="PR00972">
    <property type="entry name" value="RIBSOMALS12E"/>
</dbReference>
<dbReference type="PROSITE" id="PS01189">
    <property type="entry name" value="RIBOSOMAL_S12E"/>
    <property type="match status" value="1"/>
</dbReference>
<comment type="subcellular location">
    <subcellularLocation>
        <location evidence="1">Golgi apparatus membrane</location>
        <topology evidence="1">Multi-pass membrane protein</topology>
    </subcellularLocation>
</comment>
<feature type="domain" description="Ribosomal protein eL8/eL30/eS12/Gadd45" evidence="12">
    <location>
        <begin position="25"/>
        <end position="118"/>
    </location>
</feature>
<dbReference type="OrthoDB" id="438495at2759"/>
<dbReference type="GO" id="GO:1990904">
    <property type="term" value="C:ribonucleoprotein complex"/>
    <property type="evidence" value="ECO:0007669"/>
    <property type="project" value="UniProtKB-KW"/>
</dbReference>
<evidence type="ECO:0000256" key="7">
    <source>
        <dbReference type="ARBA" id="ARBA00022989"/>
    </source>
</evidence>
<dbReference type="FunFam" id="3.30.1330.30:FF:000019">
    <property type="entry name" value="40S ribosomal protein S12"/>
    <property type="match status" value="1"/>
</dbReference>
<dbReference type="GO" id="GO:0046964">
    <property type="term" value="F:3'-phosphoadenosine 5'-phosphosulfate transmembrane transporter activity"/>
    <property type="evidence" value="ECO:0007669"/>
    <property type="project" value="TreeGrafter"/>
</dbReference>
<dbReference type="Gene3D" id="3.30.1330.30">
    <property type="match status" value="1"/>
</dbReference>
<dbReference type="PANTHER" id="PTHR10778:SF8">
    <property type="entry name" value="ADENOSINE 3'-PHOSPHO 5'-PHOSPHOSULFATE TRANSPORTER 2"/>
    <property type="match status" value="1"/>
</dbReference>
<feature type="transmembrane region" description="Helical" evidence="11">
    <location>
        <begin position="379"/>
        <end position="398"/>
    </location>
</feature>
<feature type="transmembrane region" description="Helical" evidence="11">
    <location>
        <begin position="256"/>
        <end position="273"/>
    </location>
</feature>
<protein>
    <recommendedName>
        <fullName evidence="10">40S ribosomal protein S12</fullName>
    </recommendedName>
</protein>
<evidence type="ECO:0000313" key="13">
    <source>
        <dbReference type="EMBL" id="CAB3401587.1"/>
    </source>
</evidence>
<evidence type="ECO:0000256" key="10">
    <source>
        <dbReference type="RuleBase" id="RU000670"/>
    </source>
</evidence>
<comment type="caution">
    <text evidence="13">The sequence shown here is derived from an EMBL/GenBank/DDBJ whole genome shotgun (WGS) entry which is preliminary data.</text>
</comment>
<evidence type="ECO:0000256" key="1">
    <source>
        <dbReference type="ARBA" id="ARBA00004653"/>
    </source>
</evidence>
<evidence type="ECO:0000256" key="6">
    <source>
        <dbReference type="ARBA" id="ARBA00022980"/>
    </source>
</evidence>
<sequence>MADAGGDEVQVAPAVAQGPMDTNQALRLVLRAASHADGLAKGLHETCKALDKREAHFCVLAENCDEPQYVKLVEVLCNEHDIPLIKVADKKIIGEYCGLCKYDKEGKARKVVGCSSAVVKNWGNEEAGRAVLQDAMLPRHFKDDVEPIHLLGFNIAHRPRWVQFILLSGAIFILYVGYGYMQELMFKLPGMKPFGWTLTLIQFLIYSGCGYTECKLWHTTQRMIPIRVYMIIAFFTVATMGLSNASVGYLNYPTQVIFKCCKLIPVLIGGILIQGKRYGCLDLCAAALMSLGIIMFTLADNKVAPNFDSRGYIMISGALLADAVIGNIQEKNMKRYSASSNEMVLYSYGIGSVFILTYVILSGEIFSAIPFFVENFWKTFGYALIFSLLGYLGVNVVLTHIKVFGALVAVTVTTLRKALTIILSFIVFSKPFTIEYLWAGLVVLLAIYLNLYSKNRSSWDAKLREMLANLAGYHSKAVSSTSRSDLLMV</sequence>
<reference evidence="13 14" key="1">
    <citation type="submission" date="2020-04" db="EMBL/GenBank/DDBJ databases">
        <authorList>
            <person name="Laetsch R D."/>
            <person name="Stevens L."/>
            <person name="Kumar S."/>
            <person name="Blaxter L. M."/>
        </authorList>
    </citation>
    <scope>NUCLEOTIDE SEQUENCE [LARGE SCALE GENOMIC DNA]</scope>
</reference>
<name>A0A8S1ELA7_9PELO</name>
<dbReference type="AlphaFoldDB" id="A0A8S1ELA7"/>
<evidence type="ECO:0000256" key="2">
    <source>
        <dbReference type="ARBA" id="ARBA00005824"/>
    </source>
</evidence>
<evidence type="ECO:0000256" key="11">
    <source>
        <dbReference type="SAM" id="Phobius"/>
    </source>
</evidence>
<keyword evidence="4" id="KW-0813">Transport</keyword>
<evidence type="ECO:0000256" key="5">
    <source>
        <dbReference type="ARBA" id="ARBA00022692"/>
    </source>
</evidence>
<comment type="similarity">
    <text evidence="3">Belongs to the nucleotide-sugar transporter family. SLC35B subfamily.</text>
</comment>
<dbReference type="GO" id="GO:0005840">
    <property type="term" value="C:ribosome"/>
    <property type="evidence" value="ECO:0007669"/>
    <property type="project" value="UniProtKB-KW"/>
</dbReference>
<dbReference type="GO" id="GO:0000139">
    <property type="term" value="C:Golgi membrane"/>
    <property type="evidence" value="ECO:0007669"/>
    <property type="project" value="UniProtKB-SubCell"/>
</dbReference>
<evidence type="ECO:0000256" key="8">
    <source>
        <dbReference type="ARBA" id="ARBA00023136"/>
    </source>
</evidence>
<feature type="transmembrane region" description="Helical" evidence="11">
    <location>
        <begin position="193"/>
        <end position="214"/>
    </location>
</feature>
<accession>A0A8S1ELA7</accession>
<dbReference type="InterPro" id="IPR000530">
    <property type="entry name" value="Ribosomal_eS12"/>
</dbReference>
<dbReference type="PANTHER" id="PTHR10778">
    <property type="entry name" value="SOLUTE CARRIER FAMILY 35 MEMBER B"/>
    <property type="match status" value="1"/>
</dbReference>
<feature type="transmembrane region" description="Helical" evidence="11">
    <location>
        <begin position="226"/>
        <end position="250"/>
    </location>
</feature>
<evidence type="ECO:0000313" key="14">
    <source>
        <dbReference type="Proteomes" id="UP000494206"/>
    </source>
</evidence>
<keyword evidence="7 11" id="KW-1133">Transmembrane helix</keyword>
<evidence type="ECO:0000256" key="3">
    <source>
        <dbReference type="ARBA" id="ARBA00010694"/>
    </source>
</evidence>
<proteinExistence type="inferred from homology"/>
<feature type="transmembrane region" description="Helical" evidence="11">
    <location>
        <begin position="311"/>
        <end position="328"/>
    </location>
</feature>
<dbReference type="GO" id="GO:0005789">
    <property type="term" value="C:endoplasmic reticulum membrane"/>
    <property type="evidence" value="ECO:0007669"/>
    <property type="project" value="TreeGrafter"/>
</dbReference>
<dbReference type="Proteomes" id="UP000494206">
    <property type="component" value="Unassembled WGS sequence"/>
</dbReference>
<comment type="similarity">
    <text evidence="2 10">Belongs to the eukaryotic ribosomal protein eS12 family.</text>
</comment>
<dbReference type="InterPro" id="IPR013657">
    <property type="entry name" value="SCL35B1-4/HUT1"/>
</dbReference>
<dbReference type="Pfam" id="PF01248">
    <property type="entry name" value="Ribosomal_L7Ae"/>
    <property type="match status" value="1"/>
</dbReference>
<keyword evidence="5 11" id="KW-0812">Transmembrane</keyword>
<keyword evidence="8 11" id="KW-0472">Membrane</keyword>
<keyword evidence="9 10" id="KW-0687">Ribonucleoprotein</keyword>
<keyword evidence="14" id="KW-1185">Reference proteome</keyword>
<dbReference type="GO" id="GO:0006412">
    <property type="term" value="P:translation"/>
    <property type="evidence" value="ECO:0007669"/>
    <property type="project" value="InterPro"/>
</dbReference>
<feature type="transmembrane region" description="Helical" evidence="11">
    <location>
        <begin position="405"/>
        <end position="428"/>
    </location>
</feature>
<feature type="transmembrane region" description="Helical" evidence="11">
    <location>
        <begin position="434"/>
        <end position="452"/>
    </location>
</feature>
<keyword evidence="6 10" id="KW-0689">Ribosomal protein</keyword>
<dbReference type="InterPro" id="IPR004038">
    <property type="entry name" value="Ribosomal_eL8/eL30/eS12/Gad45"/>
</dbReference>
<dbReference type="Pfam" id="PF08449">
    <property type="entry name" value="UAA"/>
    <property type="match status" value="1"/>
</dbReference>
<feature type="transmembrane region" description="Helical" evidence="11">
    <location>
        <begin position="348"/>
        <end position="373"/>
    </location>
</feature>
<dbReference type="SUPFAM" id="SSF55315">
    <property type="entry name" value="L30e-like"/>
    <property type="match status" value="1"/>
</dbReference>
<evidence type="ECO:0000256" key="4">
    <source>
        <dbReference type="ARBA" id="ARBA00022448"/>
    </source>
</evidence>